<evidence type="ECO:0000313" key="2">
    <source>
        <dbReference type="EMBL" id="KAG7393430.1"/>
    </source>
</evidence>
<proteinExistence type="predicted"/>
<dbReference type="EMBL" id="JAGDFM010000004">
    <property type="protein sequence ID" value="KAG7393430.1"/>
    <property type="molecule type" value="Genomic_DNA"/>
</dbReference>
<dbReference type="Proteomes" id="UP000694044">
    <property type="component" value="Unassembled WGS sequence"/>
</dbReference>
<feature type="compositionally biased region" description="Basic and acidic residues" evidence="1">
    <location>
        <begin position="36"/>
        <end position="53"/>
    </location>
</feature>
<evidence type="ECO:0000313" key="3">
    <source>
        <dbReference type="Proteomes" id="UP000694044"/>
    </source>
</evidence>
<accession>A0A8T1WND5</accession>
<feature type="region of interest" description="Disordered" evidence="1">
    <location>
        <begin position="32"/>
        <end position="90"/>
    </location>
</feature>
<feature type="compositionally biased region" description="Basic and acidic residues" evidence="1">
    <location>
        <begin position="74"/>
        <end position="90"/>
    </location>
</feature>
<keyword evidence="3" id="KW-1185">Reference proteome</keyword>
<protein>
    <submittedName>
        <fullName evidence="2">Uncharacterized protein</fullName>
    </submittedName>
</protein>
<reference evidence="2" key="1">
    <citation type="submission" date="2021-02" db="EMBL/GenBank/DDBJ databases">
        <authorList>
            <person name="Palmer J.M."/>
        </authorList>
    </citation>
    <scope>NUCLEOTIDE SEQUENCE</scope>
    <source>
        <strain evidence="2">SCRP734</strain>
    </source>
</reference>
<sequence length="105" mass="11299">MSLGVVCICSHSQNAAFCVIRLKFCNRLGDAAGHSNDGHARERMARSARRVKDQQATSGADDVNGQGWTAMDASDGRPARLPGNRDRKDRATILAEQSLESGEAK</sequence>
<gene>
    <name evidence="2" type="ORF">PHYPSEUDO_009634</name>
</gene>
<evidence type="ECO:0000256" key="1">
    <source>
        <dbReference type="SAM" id="MobiDB-lite"/>
    </source>
</evidence>
<dbReference type="AlphaFoldDB" id="A0A8T1WND5"/>
<name>A0A8T1WND5_9STRA</name>
<organism evidence="2 3">
    <name type="scientific">Phytophthora pseudosyringae</name>
    <dbReference type="NCBI Taxonomy" id="221518"/>
    <lineage>
        <taxon>Eukaryota</taxon>
        <taxon>Sar</taxon>
        <taxon>Stramenopiles</taxon>
        <taxon>Oomycota</taxon>
        <taxon>Peronosporomycetes</taxon>
        <taxon>Peronosporales</taxon>
        <taxon>Peronosporaceae</taxon>
        <taxon>Phytophthora</taxon>
    </lineage>
</organism>
<comment type="caution">
    <text evidence="2">The sequence shown here is derived from an EMBL/GenBank/DDBJ whole genome shotgun (WGS) entry which is preliminary data.</text>
</comment>